<feature type="transmembrane region" description="Helical" evidence="7">
    <location>
        <begin position="1019"/>
        <end position="1042"/>
    </location>
</feature>
<dbReference type="GO" id="GO:0001653">
    <property type="term" value="F:peptide receptor activity"/>
    <property type="evidence" value="ECO:0007669"/>
    <property type="project" value="TreeGrafter"/>
</dbReference>
<dbReference type="SMART" id="SM00091">
    <property type="entry name" value="PAS"/>
    <property type="match status" value="1"/>
</dbReference>
<dbReference type="InterPro" id="IPR035965">
    <property type="entry name" value="PAS-like_dom_sf"/>
</dbReference>
<dbReference type="PROSITE" id="PS50125">
    <property type="entry name" value="GUANYLATE_CYCLASE_2"/>
    <property type="match status" value="1"/>
</dbReference>
<evidence type="ECO:0000313" key="10">
    <source>
        <dbReference type="EMBL" id="OHT12112.1"/>
    </source>
</evidence>
<dbReference type="SUPFAM" id="SSF55073">
    <property type="entry name" value="Nucleotide cyclase"/>
    <property type="match status" value="1"/>
</dbReference>
<evidence type="ECO:0000313" key="11">
    <source>
        <dbReference type="Proteomes" id="UP000179807"/>
    </source>
</evidence>
<dbReference type="GO" id="GO:0005886">
    <property type="term" value="C:plasma membrane"/>
    <property type="evidence" value="ECO:0007669"/>
    <property type="project" value="TreeGrafter"/>
</dbReference>
<dbReference type="GO" id="GO:0000166">
    <property type="term" value="F:nucleotide binding"/>
    <property type="evidence" value="ECO:0007669"/>
    <property type="project" value="UniProtKB-KW"/>
</dbReference>
<evidence type="ECO:0000256" key="5">
    <source>
        <dbReference type="ARBA" id="ARBA00023136"/>
    </source>
</evidence>
<evidence type="ECO:0000256" key="3">
    <source>
        <dbReference type="ARBA" id="ARBA00022741"/>
    </source>
</evidence>
<feature type="transmembrane region" description="Helical" evidence="7">
    <location>
        <begin position="117"/>
        <end position="141"/>
    </location>
</feature>
<sequence>MKVPDPSSTAMMTSSSFQTLDFTNKYNGLIDQSSLKKTRYSLYQLFDYVSTESPPFFTVHMIISIWRLLQFFGPATCSNYVQRSLWGEGTVVRKAWNIISIVFYIVPASEQVDSGYIALYVFSIILIILYVFVGYAAYIYSRHAKLPSYMPPIISLCVSTFGYIIGPIITMLSGVSIGSFIRHYEKNFTITKVVAVCISLILIFIYMWFYRSVYSITIIFRPDSLTAVSPITQVNLMYFILFITFVSGIASRVDPYTCFFLTLFIIILYGSTFPIYFSKGGFVSEKHTYCLIATSCTSMALLIFIIISLITRLILNEFIFIGIIVVYSGFYFLSKVLYDKFITNNAKLLDLIEEDQENIEVIRSVRKIENLLVIGFRLAHPFCISFEFPQLAVSKYPKEVNLWVILAKFTAIYPEETQQLTYITVGMSSNKLKGPLAKHTQQQIQSIMRLRETNLLPAMKSKLEKVGKQVQATKHKIRYIWDLIIQGNVKELESVVHHAHVSIDSSEAEFLHLLRQFPNSRFVARAYARFLRDVVADHAGHKQWAQNVSILQRGFQVAPDQAHDLGIRAFPLLPSTINGQLSAINNGTAMMTEDTLTQDIDGDEEHAAIDAELRMSVRDSINNLSIPSYRKTKIFRLVSFFIIFLIPVVIVSIFLPIYLNDIMQPLSFMYYISSLRTKAYQIVSVSLHYIMENLNATNPDRDNMVTFPFARNGLIYGEEEPPISFGGFYDSDKQLRFLIQAITTILPNFKELNQFKPEDPTMSLVRECIFEIVINFTDIKDPVRLKGFNFSDRNESYTYYPVEHSMKSAQDSIVNFIINMETILDIKHFPADALNMRYASTPINNVKAVSDTLSSAMNTITNYLKEATDIDNGVIIIGLITIVIIIPIYYSLSCVFIISKITKEKLIIYRTLTSLPKNIVSKVADSFKVLKKEEDEEMRSSITKDEEVNKQEENLLKIFSTSTGSSRSNQTDMIIIVVVAISSAILHACITVTFCIFMYKSNNKLDKASPHVDYITASYASFLAAQVNLFLMPGVAHPYIIYRPYGFTMNRILVRVYEWLTQAQDMYKAVRYGDIKLGTASFEALGADLDGGQGMDPCNLSHSPTYDHQVYGCWTSDSILSYSWTQFINFLTIYKSNNIVFAGNNPLIAHLYHMEQVHIYDNYFYPLFEGIVPMVVSILNSEVPTIIGICYGLLFVALLLEIFFFIFLISSENRQKFALRLLLHCPGNAVVSNMHIAAILSGDFSSKTIDSTNRDDEFYDILVKELPDSILILDSDGKIISANNATYRIFGVDVEALCQMNIIEFGLQFKGDNPFKDIFDKQEKAKNFEKALIYQKIDQDSNNYNTSNKNINLDNGNNNENNQVKNSYTDIHVEVTFIALGENYLVSSRDVTQTVMYNKLISDEKSKSDRLLASILPAKLVSRVQAGEKNISFAVQSVSILFLDIVSFTPWCGSLPAATVMKTLNMMFKEFDSLVSIHHTMTKVKCIGDCYMAAGGIFAEINQPSQHAKDVVEFGLEAIQALEQLNEEINQKLQIRVGINTGGPIVAGVLGTEKPTFEILGPTINMAQQMEHHGVPMKVHISRAVYELIYGGSFDVKERGEIEIKNGKVITYVVSPKSKASK</sequence>
<evidence type="ECO:0000256" key="1">
    <source>
        <dbReference type="ARBA" id="ARBA00004370"/>
    </source>
</evidence>
<dbReference type="GeneID" id="94826195"/>
<dbReference type="VEuPathDB" id="TrichDB:TRFO_03741"/>
<evidence type="ECO:0000256" key="7">
    <source>
        <dbReference type="SAM" id="Phobius"/>
    </source>
</evidence>
<feature type="transmembrane region" description="Helical" evidence="7">
    <location>
        <begin position="874"/>
        <end position="898"/>
    </location>
</feature>
<accession>A0A1J4KMF6</accession>
<dbReference type="PROSITE" id="PS50112">
    <property type="entry name" value="PAS"/>
    <property type="match status" value="1"/>
</dbReference>
<feature type="transmembrane region" description="Helical" evidence="7">
    <location>
        <begin position="974"/>
        <end position="999"/>
    </location>
</feature>
<feature type="transmembrane region" description="Helical" evidence="7">
    <location>
        <begin position="234"/>
        <end position="253"/>
    </location>
</feature>
<dbReference type="InterPro" id="IPR050401">
    <property type="entry name" value="Cyclic_nucleotide_synthase"/>
</dbReference>
<name>A0A1J4KMF6_9EUKA</name>
<dbReference type="Gene3D" id="3.30.450.20">
    <property type="entry name" value="PAS domain"/>
    <property type="match status" value="1"/>
</dbReference>
<dbReference type="SMART" id="SM00044">
    <property type="entry name" value="CYCc"/>
    <property type="match status" value="1"/>
</dbReference>
<protein>
    <submittedName>
        <fullName evidence="10">Adenylate and Guanylate cyclase catalytic domain containing protein</fullName>
    </submittedName>
</protein>
<keyword evidence="11" id="KW-1185">Reference proteome</keyword>
<dbReference type="RefSeq" id="XP_068365248.1">
    <property type="nucleotide sequence ID" value="XM_068491491.1"/>
</dbReference>
<feature type="domain" description="PAS" evidence="8">
    <location>
        <begin position="1255"/>
        <end position="1297"/>
    </location>
</feature>
<feature type="transmembrane region" description="Helical" evidence="7">
    <location>
        <begin position="318"/>
        <end position="338"/>
    </location>
</feature>
<proteinExistence type="predicted"/>
<feature type="transmembrane region" description="Helical" evidence="7">
    <location>
        <begin position="193"/>
        <end position="213"/>
    </location>
</feature>
<dbReference type="InterPro" id="IPR029787">
    <property type="entry name" value="Nucleotide_cyclase"/>
</dbReference>
<evidence type="ECO:0000256" key="6">
    <source>
        <dbReference type="ARBA" id="ARBA00023239"/>
    </source>
</evidence>
<dbReference type="GO" id="GO:0004383">
    <property type="term" value="F:guanylate cyclase activity"/>
    <property type="evidence" value="ECO:0007669"/>
    <property type="project" value="TreeGrafter"/>
</dbReference>
<reference evidence="10" key="1">
    <citation type="submission" date="2016-10" db="EMBL/GenBank/DDBJ databases">
        <authorList>
            <person name="Benchimol M."/>
            <person name="Almeida L.G."/>
            <person name="Vasconcelos A.T."/>
            <person name="Perreira-Neves A."/>
            <person name="Rosa I.A."/>
            <person name="Tasca T."/>
            <person name="Bogo M.R."/>
            <person name="de Souza W."/>
        </authorList>
    </citation>
    <scope>NUCLEOTIDE SEQUENCE [LARGE SCALE GENOMIC DNA]</scope>
    <source>
        <strain evidence="10">K</strain>
    </source>
</reference>
<keyword evidence="5 7" id="KW-0472">Membrane</keyword>
<keyword evidence="6" id="KW-0456">Lyase</keyword>
<dbReference type="Proteomes" id="UP000179807">
    <property type="component" value="Unassembled WGS sequence"/>
</dbReference>
<feature type="transmembrane region" description="Helical" evidence="7">
    <location>
        <begin position="153"/>
        <end position="181"/>
    </location>
</feature>
<dbReference type="OrthoDB" id="10006362at2759"/>
<organism evidence="10 11">
    <name type="scientific">Tritrichomonas foetus</name>
    <dbReference type="NCBI Taxonomy" id="1144522"/>
    <lineage>
        <taxon>Eukaryota</taxon>
        <taxon>Metamonada</taxon>
        <taxon>Parabasalia</taxon>
        <taxon>Tritrichomonadida</taxon>
        <taxon>Tritrichomonadidae</taxon>
        <taxon>Tritrichomonas</taxon>
    </lineage>
</organism>
<feature type="domain" description="Guanylate cyclase" evidence="9">
    <location>
        <begin position="1439"/>
        <end position="1571"/>
    </location>
</feature>
<evidence type="ECO:0000256" key="4">
    <source>
        <dbReference type="ARBA" id="ARBA00022989"/>
    </source>
</evidence>
<dbReference type="PANTHER" id="PTHR11920:SF335">
    <property type="entry name" value="GUANYLATE CYCLASE"/>
    <property type="match status" value="1"/>
</dbReference>
<keyword evidence="3" id="KW-0547">Nucleotide-binding</keyword>
<dbReference type="PANTHER" id="PTHR11920">
    <property type="entry name" value="GUANYLYL CYCLASE"/>
    <property type="match status" value="1"/>
</dbReference>
<dbReference type="GO" id="GO:0007168">
    <property type="term" value="P:receptor guanylyl cyclase signaling pathway"/>
    <property type="evidence" value="ECO:0007669"/>
    <property type="project" value="TreeGrafter"/>
</dbReference>
<evidence type="ECO:0000259" key="9">
    <source>
        <dbReference type="PROSITE" id="PS50125"/>
    </source>
</evidence>
<dbReference type="EMBL" id="MLAK01000571">
    <property type="protein sequence ID" value="OHT12112.1"/>
    <property type="molecule type" value="Genomic_DNA"/>
</dbReference>
<dbReference type="GO" id="GO:0004016">
    <property type="term" value="F:adenylate cyclase activity"/>
    <property type="evidence" value="ECO:0007669"/>
    <property type="project" value="TreeGrafter"/>
</dbReference>
<dbReference type="CDD" id="cd07302">
    <property type="entry name" value="CHD"/>
    <property type="match status" value="1"/>
</dbReference>
<dbReference type="Gene3D" id="3.30.70.1230">
    <property type="entry name" value="Nucleotide cyclase"/>
    <property type="match status" value="1"/>
</dbReference>
<keyword evidence="4 7" id="KW-1133">Transmembrane helix</keyword>
<feature type="transmembrane region" description="Helical" evidence="7">
    <location>
        <begin position="289"/>
        <end position="312"/>
    </location>
</feature>
<dbReference type="InterPro" id="IPR001054">
    <property type="entry name" value="A/G_cyclase"/>
</dbReference>
<comment type="caution">
    <text evidence="10">The sequence shown here is derived from an EMBL/GenBank/DDBJ whole genome shotgun (WGS) entry which is preliminary data.</text>
</comment>
<feature type="transmembrane region" description="Helical" evidence="7">
    <location>
        <begin position="634"/>
        <end position="659"/>
    </location>
</feature>
<dbReference type="InterPro" id="IPR000014">
    <property type="entry name" value="PAS"/>
</dbReference>
<evidence type="ECO:0000259" key="8">
    <source>
        <dbReference type="PROSITE" id="PS50112"/>
    </source>
</evidence>
<dbReference type="GO" id="GO:0035556">
    <property type="term" value="P:intracellular signal transduction"/>
    <property type="evidence" value="ECO:0007669"/>
    <property type="project" value="InterPro"/>
</dbReference>
<gene>
    <name evidence="10" type="ORF">TRFO_03741</name>
</gene>
<evidence type="ECO:0000256" key="2">
    <source>
        <dbReference type="ARBA" id="ARBA00022692"/>
    </source>
</evidence>
<feature type="transmembrane region" description="Helical" evidence="7">
    <location>
        <begin position="259"/>
        <end position="277"/>
    </location>
</feature>
<comment type="subcellular location">
    <subcellularLocation>
        <location evidence="1">Membrane</location>
    </subcellularLocation>
</comment>
<feature type="transmembrane region" description="Helical" evidence="7">
    <location>
        <begin position="1186"/>
        <end position="1209"/>
    </location>
</feature>
<dbReference type="SUPFAM" id="SSF55785">
    <property type="entry name" value="PYP-like sensor domain (PAS domain)"/>
    <property type="match status" value="1"/>
</dbReference>
<dbReference type="Pfam" id="PF00211">
    <property type="entry name" value="Guanylate_cyc"/>
    <property type="match status" value="1"/>
</dbReference>
<keyword evidence="2 7" id="KW-0812">Transmembrane</keyword>